<accession>I2Q268</accession>
<reference evidence="1" key="1">
    <citation type="submission" date="2011-11" db="EMBL/GenBank/DDBJ databases">
        <title>Improved High-Quality Draft sequence of Desulfovibrio sp. U5L.</title>
        <authorList>
            <consortium name="US DOE Joint Genome Institute"/>
            <person name="Lucas S."/>
            <person name="Han J."/>
            <person name="Lapidus A."/>
            <person name="Cheng J.-F."/>
            <person name="Goodwin L."/>
            <person name="Pitluck S."/>
            <person name="Peters L."/>
            <person name="Ovchinnikova G."/>
            <person name="Held B."/>
            <person name="Detter J.C."/>
            <person name="Han C."/>
            <person name="Tapia R."/>
            <person name="Land M."/>
            <person name="Hauser L."/>
            <person name="Kyrpides N."/>
            <person name="Ivanova N."/>
            <person name="Pagani I."/>
            <person name="Gabster J."/>
            <person name="Walker C."/>
            <person name="Stolyar S."/>
            <person name="Stahl D."/>
            <person name="Arkin A."/>
            <person name="Dehal P."/>
            <person name="Hazen T."/>
            <person name="Woyke T."/>
        </authorList>
    </citation>
    <scope>NUCLEOTIDE SEQUENCE [LARGE SCALE GENOMIC DNA]</scope>
    <source>
        <strain evidence="1">U5L</strain>
    </source>
</reference>
<dbReference type="eggNOG" id="COG0393">
    <property type="taxonomic scope" value="Bacteria"/>
</dbReference>
<dbReference type="HOGENOM" id="CLU_140290_0_0_7"/>
<dbReference type="OrthoDB" id="5454808at2"/>
<organism evidence="1">
    <name type="scientific">Desulfovibrio sp. U5L</name>
    <dbReference type="NCBI Taxonomy" id="596152"/>
    <lineage>
        <taxon>Bacteria</taxon>
        <taxon>Pseudomonadati</taxon>
        <taxon>Thermodesulfobacteriota</taxon>
        <taxon>Desulfovibrionia</taxon>
        <taxon>Desulfovibrionales</taxon>
        <taxon>Desulfovibrionaceae</taxon>
        <taxon>Desulfovibrio</taxon>
    </lineage>
</organism>
<dbReference type="STRING" id="596152.DesU5LDRAFT_2208"/>
<dbReference type="InterPro" id="IPR035439">
    <property type="entry name" value="UPF0145_dom_sf"/>
</dbReference>
<name>I2Q268_9BACT</name>
<protein>
    <submittedName>
        <fullName evidence="1">Uncharacterized protein</fullName>
    </submittedName>
</protein>
<dbReference type="SUPFAM" id="SSF117782">
    <property type="entry name" value="YbjQ-like"/>
    <property type="match status" value="1"/>
</dbReference>
<dbReference type="EMBL" id="JH600068">
    <property type="protein sequence ID" value="EIG53874.1"/>
    <property type="molecule type" value="Genomic_DNA"/>
</dbReference>
<dbReference type="AlphaFoldDB" id="I2Q268"/>
<evidence type="ECO:0000313" key="1">
    <source>
        <dbReference type="EMBL" id="EIG53874.1"/>
    </source>
</evidence>
<proteinExistence type="predicted"/>
<sequence>MLSFFTGGDKKARGRHEELKKGARLKNAKELFFSGKFPVVTTPVLDGRKIRKVLGLVSGRGFDSECAFYGLTASALDIGADAIIGYQENVAFHPDGSRYFSCYGTAVILEREQPAQAAATRRTVGAKSLMH</sequence>
<gene>
    <name evidence="1" type="ORF">DesU5LDRAFT_2208</name>
</gene>